<accession>A0A1A9EZ62</accession>
<reference evidence="11 12" key="2">
    <citation type="journal article" date="2018" name="Int. J. Syst. Evol. Microbiol.">
        <title>Marinobacterium aestuarii sp. nov., a benzene-degrading marine bacterium isolated from estuary sediment.</title>
        <authorList>
            <person name="Bae S.S."/>
            <person name="Jung J."/>
            <person name="Chung D."/>
            <person name="Baek K."/>
        </authorList>
    </citation>
    <scope>NUCLEOTIDE SEQUENCE [LARGE SCALE GENOMIC DNA]</scope>
    <source>
        <strain evidence="11 12">ST58-10</strain>
    </source>
</reference>
<dbReference type="AlphaFoldDB" id="A0A1A9EZ62"/>
<evidence type="ECO:0000256" key="7">
    <source>
        <dbReference type="ARBA" id="ARBA00023136"/>
    </source>
</evidence>
<keyword evidence="12" id="KW-1185">Reference proteome</keyword>
<dbReference type="GO" id="GO:0015740">
    <property type="term" value="P:C4-dicarboxylate transport"/>
    <property type="evidence" value="ECO:0007669"/>
    <property type="project" value="TreeGrafter"/>
</dbReference>
<comment type="subcellular location">
    <subcellularLocation>
        <location evidence="1 9">Cell inner membrane</location>
        <topology evidence="1 9">Multi-pass membrane protein</topology>
    </subcellularLocation>
</comment>
<evidence type="ECO:0000256" key="2">
    <source>
        <dbReference type="ARBA" id="ARBA00022448"/>
    </source>
</evidence>
<keyword evidence="6 9" id="KW-1133">Transmembrane helix</keyword>
<dbReference type="GO" id="GO:0022857">
    <property type="term" value="F:transmembrane transporter activity"/>
    <property type="evidence" value="ECO:0007669"/>
    <property type="project" value="UniProtKB-UniRule"/>
</dbReference>
<evidence type="ECO:0000313" key="11">
    <source>
        <dbReference type="EMBL" id="ANG63177.1"/>
    </source>
</evidence>
<dbReference type="STRING" id="1821621.A8C75_12305"/>
<name>A0A1A9EZ62_9GAMM</name>
<organism evidence="11 12">
    <name type="scientific">Marinobacterium aestuarii</name>
    <dbReference type="NCBI Taxonomy" id="1821621"/>
    <lineage>
        <taxon>Bacteria</taxon>
        <taxon>Pseudomonadati</taxon>
        <taxon>Pseudomonadota</taxon>
        <taxon>Gammaproteobacteria</taxon>
        <taxon>Oceanospirillales</taxon>
        <taxon>Oceanospirillaceae</taxon>
        <taxon>Marinobacterium</taxon>
    </lineage>
</organism>
<comment type="subunit">
    <text evidence="9">The complex comprises the extracytoplasmic solute receptor protein and the two transmembrane proteins.</text>
</comment>
<comment type="similarity">
    <text evidence="8 9">Belongs to the TRAP transporter small permease family.</text>
</comment>
<gene>
    <name evidence="11" type="ORF">A8C75_12305</name>
</gene>
<keyword evidence="7 9" id="KW-0472">Membrane</keyword>
<dbReference type="OrthoDB" id="4964541at2"/>
<keyword evidence="5 9" id="KW-0812">Transmembrane</keyword>
<reference evidence="12" key="1">
    <citation type="submission" date="2016-05" db="EMBL/GenBank/DDBJ databases">
        <authorList>
            <person name="Baek K."/>
            <person name="Yang S.-J."/>
        </authorList>
    </citation>
    <scope>NUCLEOTIDE SEQUENCE [LARGE SCALE GENOMIC DNA]</scope>
    <source>
        <strain evidence="12">ST58-10</strain>
    </source>
</reference>
<keyword evidence="2 9" id="KW-0813">Transport</keyword>
<evidence type="ECO:0000256" key="4">
    <source>
        <dbReference type="ARBA" id="ARBA00022519"/>
    </source>
</evidence>
<keyword evidence="3" id="KW-1003">Cell membrane</keyword>
<dbReference type="KEGG" id="mars:A8C75_12305"/>
<feature type="transmembrane region" description="Helical" evidence="9">
    <location>
        <begin position="33"/>
        <end position="57"/>
    </location>
</feature>
<evidence type="ECO:0000256" key="5">
    <source>
        <dbReference type="ARBA" id="ARBA00022692"/>
    </source>
</evidence>
<dbReference type="InterPro" id="IPR007387">
    <property type="entry name" value="TRAP_DctQ"/>
</dbReference>
<dbReference type="EMBL" id="CP015839">
    <property type="protein sequence ID" value="ANG63177.1"/>
    <property type="molecule type" value="Genomic_DNA"/>
</dbReference>
<proteinExistence type="inferred from homology"/>
<dbReference type="GO" id="GO:0005886">
    <property type="term" value="C:plasma membrane"/>
    <property type="evidence" value="ECO:0007669"/>
    <property type="project" value="UniProtKB-SubCell"/>
</dbReference>
<evidence type="ECO:0000256" key="6">
    <source>
        <dbReference type="ARBA" id="ARBA00022989"/>
    </source>
</evidence>
<keyword evidence="4 9" id="KW-0997">Cell inner membrane</keyword>
<dbReference type="PANTHER" id="PTHR35011:SF2">
    <property type="entry name" value="2,3-DIKETO-L-GULONATE TRAP TRANSPORTER SMALL PERMEASE PROTEIN YIAM"/>
    <property type="match status" value="1"/>
</dbReference>
<evidence type="ECO:0000256" key="3">
    <source>
        <dbReference type="ARBA" id="ARBA00022475"/>
    </source>
</evidence>
<dbReference type="Pfam" id="PF04290">
    <property type="entry name" value="DctQ"/>
    <property type="match status" value="1"/>
</dbReference>
<feature type="domain" description="Tripartite ATP-independent periplasmic transporters DctQ component" evidence="10">
    <location>
        <begin position="45"/>
        <end position="167"/>
    </location>
</feature>
<evidence type="ECO:0000259" key="10">
    <source>
        <dbReference type="Pfam" id="PF04290"/>
    </source>
</evidence>
<dbReference type="RefSeq" id="WP_067382675.1">
    <property type="nucleotide sequence ID" value="NZ_CP015839.1"/>
</dbReference>
<dbReference type="InterPro" id="IPR055348">
    <property type="entry name" value="DctQ"/>
</dbReference>
<dbReference type="PANTHER" id="PTHR35011">
    <property type="entry name" value="2,3-DIKETO-L-GULONATE TRAP TRANSPORTER SMALL PERMEASE PROTEIN YIAM"/>
    <property type="match status" value="1"/>
</dbReference>
<evidence type="ECO:0000313" key="12">
    <source>
        <dbReference type="Proteomes" id="UP000078070"/>
    </source>
</evidence>
<evidence type="ECO:0000256" key="8">
    <source>
        <dbReference type="ARBA" id="ARBA00038436"/>
    </source>
</evidence>
<sequence>MGVSTKSDIPASTKPAHRVTGWLNTGLRWIDRLFGFLAIIALLAIAAVVTLQVVARFTLPSSPVWTEELSRYLFIYLIVLSSGLVIRQNRQVRLELFQHALSPRYQAVYQALCHLLTGAFAAYILPSAWKYAMIGRWQTSPALEVPMVWVFLSMVVFFALTVVYSTLGAISAFSDLRRSGVR</sequence>
<feature type="transmembrane region" description="Helical" evidence="9">
    <location>
        <begin position="149"/>
        <end position="173"/>
    </location>
</feature>
<evidence type="ECO:0000256" key="1">
    <source>
        <dbReference type="ARBA" id="ARBA00004429"/>
    </source>
</evidence>
<dbReference type="Proteomes" id="UP000078070">
    <property type="component" value="Chromosome"/>
</dbReference>
<protein>
    <recommendedName>
        <fullName evidence="9">TRAP transporter small permease protein</fullName>
    </recommendedName>
</protein>
<feature type="transmembrane region" description="Helical" evidence="9">
    <location>
        <begin position="69"/>
        <end position="86"/>
    </location>
</feature>
<comment type="function">
    <text evidence="9">Part of the tripartite ATP-independent periplasmic (TRAP) transport system.</text>
</comment>
<evidence type="ECO:0000256" key="9">
    <source>
        <dbReference type="RuleBase" id="RU369079"/>
    </source>
</evidence>
<feature type="transmembrane region" description="Helical" evidence="9">
    <location>
        <begin position="107"/>
        <end position="129"/>
    </location>
</feature>